<feature type="active site" description="Proton acceptor" evidence="2">
    <location>
        <position position="189"/>
    </location>
</feature>
<dbReference type="GO" id="GO:0030170">
    <property type="term" value="F:pyridoxal phosphate binding"/>
    <property type="evidence" value="ECO:0007669"/>
    <property type="project" value="TreeGrafter"/>
</dbReference>
<evidence type="ECO:0000313" key="5">
    <source>
        <dbReference type="EMBL" id="XDI06523.1"/>
    </source>
</evidence>
<dbReference type="GO" id="GO:0000271">
    <property type="term" value="P:polysaccharide biosynthetic process"/>
    <property type="evidence" value="ECO:0007669"/>
    <property type="project" value="TreeGrafter"/>
</dbReference>
<evidence type="ECO:0000256" key="2">
    <source>
        <dbReference type="PIRSR" id="PIRSR000390-1"/>
    </source>
</evidence>
<dbReference type="Pfam" id="PF01041">
    <property type="entry name" value="DegT_DnrJ_EryC1"/>
    <property type="match status" value="1"/>
</dbReference>
<protein>
    <submittedName>
        <fullName evidence="5">dTDP-4-amino-4,6-dideoxygalactose transaminase</fullName>
        <ecNumber evidence="5">2.6.1.59</ecNumber>
    </submittedName>
</protein>
<dbReference type="Gene3D" id="3.40.640.10">
    <property type="entry name" value="Type I PLP-dependent aspartate aminotransferase-like (Major domain)"/>
    <property type="match status" value="1"/>
</dbReference>
<keyword evidence="5" id="KW-0808">Transferase</keyword>
<dbReference type="NCBIfam" id="NF008687">
    <property type="entry name" value="PRK11706.1"/>
    <property type="match status" value="1"/>
</dbReference>
<evidence type="ECO:0000256" key="1">
    <source>
        <dbReference type="ARBA" id="ARBA00001933"/>
    </source>
</evidence>
<dbReference type="InterPro" id="IPR015424">
    <property type="entry name" value="PyrdxlP-dep_Trfase"/>
</dbReference>
<reference evidence="5" key="1">
    <citation type="submission" date="2024-05" db="EMBL/GenBank/DDBJ databases">
        <title>Herbiconiux sp. A18JL235.</title>
        <authorList>
            <person name="Zhang G."/>
        </authorList>
    </citation>
    <scope>NUCLEOTIDE SEQUENCE</scope>
    <source>
        <strain evidence="5">A18JL235</strain>
    </source>
</reference>
<dbReference type="RefSeq" id="WP_368498903.1">
    <property type="nucleotide sequence ID" value="NZ_CP162511.1"/>
</dbReference>
<dbReference type="InterPro" id="IPR015422">
    <property type="entry name" value="PyrdxlP-dep_Trfase_small"/>
</dbReference>
<dbReference type="PANTHER" id="PTHR30244">
    <property type="entry name" value="TRANSAMINASE"/>
    <property type="match status" value="1"/>
</dbReference>
<evidence type="ECO:0000256" key="3">
    <source>
        <dbReference type="PIRSR" id="PIRSR000390-2"/>
    </source>
</evidence>
<comment type="similarity">
    <text evidence="4">Belongs to the DegT/DnrJ/EryC1 family.</text>
</comment>
<dbReference type="EC" id="2.6.1.59" evidence="5"/>
<gene>
    <name evidence="5" type="primary">rffA</name>
    <name evidence="5" type="synonym">fcnA</name>
    <name evidence="5" type="synonym">wecE</name>
    <name evidence="5" type="ORF">ABFY20_05350</name>
</gene>
<dbReference type="AlphaFoldDB" id="A0AB39BK88"/>
<dbReference type="SUPFAM" id="SSF53383">
    <property type="entry name" value="PLP-dependent transferases"/>
    <property type="match status" value="1"/>
</dbReference>
<dbReference type="PIRSF" id="PIRSF000390">
    <property type="entry name" value="PLP_StrS"/>
    <property type="match status" value="1"/>
</dbReference>
<name>A0AB39BK88_9MICO</name>
<keyword evidence="5" id="KW-0032">Aminotransferase</keyword>
<evidence type="ECO:0000256" key="4">
    <source>
        <dbReference type="RuleBase" id="RU004508"/>
    </source>
</evidence>
<dbReference type="Gene3D" id="3.90.1150.10">
    <property type="entry name" value="Aspartate Aminotransferase, domain 1"/>
    <property type="match status" value="1"/>
</dbReference>
<keyword evidence="3 4" id="KW-0663">Pyridoxal phosphate</keyword>
<comment type="cofactor">
    <cofactor evidence="1">
        <name>pyridoxal 5'-phosphate</name>
        <dbReference type="ChEBI" id="CHEBI:597326"/>
    </cofactor>
</comment>
<dbReference type="GO" id="GO:0019180">
    <property type="term" value="F:dTDP-4-amino-4,6-dideoxygalactose transaminase activity"/>
    <property type="evidence" value="ECO:0007669"/>
    <property type="project" value="UniProtKB-EC"/>
</dbReference>
<dbReference type="InterPro" id="IPR000653">
    <property type="entry name" value="DegT/StrS_aminotransferase"/>
</dbReference>
<dbReference type="EMBL" id="CP162511">
    <property type="protein sequence ID" value="XDI06523.1"/>
    <property type="molecule type" value="Genomic_DNA"/>
</dbReference>
<dbReference type="CDD" id="cd00616">
    <property type="entry name" value="AHBA_syn"/>
    <property type="match status" value="1"/>
</dbReference>
<sequence>MSGSRGVDEVVFSRPYRAPGELANLEAVLRSDHSHGDGDFTRSATERLRALSGAPHALLTTSCTHALEMAGLLLGLGPGDEVVLPSFTFPSAATAVVARGAVPVFVDIDPLTGNIDPNQVAEALTPRTRAVTVMHYGGVPVDLDAVLAVTEPAGIALVEDNAHGLGGAYGERMLGSAGVMATQSFHDTKNVHCGEGGALLVNDAVLFRRAEILREKGTDRARFLRGEVDKYTWQDQGSSYLPSELNAAVLDAQLAEFETIQAARHRVWNAYAAALGEWADAQGVRLMSSDPGLQHTAHLFYLVMPGHEGQQALIAHLRTHGVRATFHYVPLDTSPAGEHFGRRLTRLGRTAEFSRRLVRLPLWAGLDDAQVERVIEGVLSYRP</sequence>
<dbReference type="InterPro" id="IPR015421">
    <property type="entry name" value="PyrdxlP-dep_Trfase_major"/>
</dbReference>
<proteinExistence type="inferred from homology"/>
<accession>A0AB39BK88</accession>
<dbReference type="PANTHER" id="PTHR30244:SF34">
    <property type="entry name" value="DTDP-4-AMINO-4,6-DIDEOXYGALACTOSE TRANSAMINASE"/>
    <property type="match status" value="1"/>
</dbReference>
<feature type="modified residue" description="N6-(pyridoxal phosphate)lysine" evidence="3">
    <location>
        <position position="189"/>
    </location>
</feature>
<organism evidence="5">
    <name type="scientific">Herbiconiux sp. A18JL235</name>
    <dbReference type="NCBI Taxonomy" id="3152363"/>
    <lineage>
        <taxon>Bacteria</taxon>
        <taxon>Bacillati</taxon>
        <taxon>Actinomycetota</taxon>
        <taxon>Actinomycetes</taxon>
        <taxon>Micrococcales</taxon>
        <taxon>Microbacteriaceae</taxon>
        <taxon>Herbiconiux</taxon>
    </lineage>
</organism>